<organism evidence="1 4">
    <name type="scientific">Saccharopolyspora kobensis</name>
    <dbReference type="NCBI Taxonomy" id="146035"/>
    <lineage>
        <taxon>Bacteria</taxon>
        <taxon>Bacillati</taxon>
        <taxon>Actinomycetota</taxon>
        <taxon>Actinomycetes</taxon>
        <taxon>Pseudonocardiales</taxon>
        <taxon>Pseudonocardiaceae</taxon>
        <taxon>Saccharopolyspora</taxon>
    </lineage>
</organism>
<accession>A0A1H5VGV1</accession>
<dbReference type="SUPFAM" id="SSF52833">
    <property type="entry name" value="Thioredoxin-like"/>
    <property type="match status" value="1"/>
</dbReference>
<accession>A0A1I1KIU8</accession>
<dbReference type="Proteomes" id="UP000199690">
    <property type="component" value="Unassembled WGS sequence"/>
</dbReference>
<evidence type="ECO:0000313" key="4">
    <source>
        <dbReference type="Proteomes" id="UP000236729"/>
    </source>
</evidence>
<protein>
    <submittedName>
        <fullName evidence="1">Predicted dithiol-disulfide oxidoreductase, DUF899 family</fullName>
    </submittedName>
</protein>
<proteinExistence type="predicted"/>
<dbReference type="EMBL" id="FNVB01000002">
    <property type="protein sequence ID" value="SEF86463.1"/>
    <property type="molecule type" value="Genomic_DNA"/>
</dbReference>
<gene>
    <name evidence="1" type="ORF">SAMN02982929_00878</name>
    <name evidence="2" type="ORF">SAMN05216506_1011192</name>
</gene>
<dbReference type="Pfam" id="PF05988">
    <property type="entry name" value="DUF899"/>
    <property type="match status" value="1"/>
</dbReference>
<sequence length="257" mass="29511">MPDPEITTREQWLVARRELLKKEKELTRHRDEVNAARRRLPMVEITKDYSFDGPQGRVGLVDLFEGRSQLVIYHAMFDPDADAGCPACSFWLDNVGNLSHLHARDTTFAAVSLAPLEKLERYKQRMGWTVPWYSSYGSEFNYDFHATFDPEIAPVEWNYKDLDELVQDDPGWAEYRGSETGLSAFLRKGDRVFHTYACYGRGIDLLNGTYNYLDLTARGRQEDWEQPPGRSNGSTMSWLRRHDEYDPAVIGGATTSA</sequence>
<keyword evidence="3" id="KW-1185">Reference proteome</keyword>
<reference evidence="3 4" key="2">
    <citation type="submission" date="2016-10" db="EMBL/GenBank/DDBJ databases">
        <authorList>
            <person name="Varghese N."/>
            <person name="Submissions S."/>
        </authorList>
    </citation>
    <scope>NUCLEOTIDE SEQUENCE [LARGE SCALE GENOMIC DNA]</scope>
    <source>
        <strain evidence="4">ATCC 20501</strain>
        <strain evidence="2 3">CGMCC 4.3529</strain>
    </source>
</reference>
<dbReference type="RefSeq" id="WP_093346922.1">
    <property type="nucleotide sequence ID" value="NZ_FNVB01000002.1"/>
</dbReference>
<evidence type="ECO:0000313" key="1">
    <source>
        <dbReference type="EMBL" id="SEF86463.1"/>
    </source>
</evidence>
<dbReference type="InterPro" id="IPR010296">
    <property type="entry name" value="DUF899_thioredox"/>
</dbReference>
<reference evidence="1" key="1">
    <citation type="submission" date="2016-10" db="EMBL/GenBank/DDBJ databases">
        <authorList>
            <person name="de Groot N.N."/>
        </authorList>
    </citation>
    <scope>NUCLEOTIDE SEQUENCE [LARGE SCALE GENOMIC DNA]</scope>
    <source>
        <strain evidence="1">ATCC 20501</strain>
    </source>
</reference>
<dbReference type="InterPro" id="IPR036249">
    <property type="entry name" value="Thioredoxin-like_sf"/>
</dbReference>
<dbReference type="EMBL" id="FOME01000001">
    <property type="protein sequence ID" value="SFC60914.1"/>
    <property type="molecule type" value="Genomic_DNA"/>
</dbReference>
<evidence type="ECO:0000313" key="2">
    <source>
        <dbReference type="EMBL" id="SFC60914.1"/>
    </source>
</evidence>
<dbReference type="AlphaFoldDB" id="A0A1H5VGV1"/>
<evidence type="ECO:0000313" key="3">
    <source>
        <dbReference type="Proteomes" id="UP000199690"/>
    </source>
</evidence>
<name>A0A1H5VGV1_9PSEU</name>
<dbReference type="Proteomes" id="UP000236729">
    <property type="component" value="Unassembled WGS sequence"/>
</dbReference>